<dbReference type="SUPFAM" id="SSF51735">
    <property type="entry name" value="NAD(P)-binding Rossmann-fold domains"/>
    <property type="match status" value="1"/>
</dbReference>
<dbReference type="Gene3D" id="3.90.110.10">
    <property type="entry name" value="Lactate dehydrogenase/glycoside hydrolase, family 4, C-terminal"/>
    <property type="match status" value="1"/>
</dbReference>
<dbReference type="InterPro" id="IPR036291">
    <property type="entry name" value="NAD(P)-bd_dom_sf"/>
</dbReference>
<evidence type="ECO:0000256" key="7">
    <source>
        <dbReference type="PIRSR" id="PIRSR601088-2"/>
    </source>
</evidence>
<comment type="cofactor">
    <cofactor evidence="10">
        <name>NAD(+)</name>
        <dbReference type="ChEBI" id="CHEBI:57540"/>
    </cofactor>
    <text evidence="10">Binds 1 NAD(+) per subunit.</text>
</comment>
<keyword evidence="2 8" id="KW-0479">Metal-binding</keyword>
<dbReference type="GO" id="GO:0005975">
    <property type="term" value="P:carbohydrate metabolic process"/>
    <property type="evidence" value="ECO:0007669"/>
    <property type="project" value="InterPro"/>
</dbReference>
<evidence type="ECO:0000313" key="12">
    <source>
        <dbReference type="EMBL" id="KJL29933.1"/>
    </source>
</evidence>
<dbReference type="EMBL" id="JYIT01000046">
    <property type="protein sequence ID" value="KJL29933.1"/>
    <property type="molecule type" value="Genomic_DNA"/>
</dbReference>
<feature type="binding site" evidence="8">
    <location>
        <position position="169"/>
    </location>
    <ligand>
        <name>Mn(2+)</name>
        <dbReference type="ChEBI" id="CHEBI:29035"/>
    </ligand>
</feature>
<dbReference type="PRINTS" id="PR00732">
    <property type="entry name" value="GLHYDRLASE4"/>
</dbReference>
<protein>
    <submittedName>
        <fullName evidence="12">Alpha-glucosidase</fullName>
        <ecNumber evidence="12">3.2.1.20</ecNumber>
    </submittedName>
</protein>
<evidence type="ECO:0000259" key="11">
    <source>
        <dbReference type="Pfam" id="PF11975"/>
    </source>
</evidence>
<dbReference type="SUPFAM" id="SSF56327">
    <property type="entry name" value="LDH C-terminal domain-like"/>
    <property type="match status" value="1"/>
</dbReference>
<dbReference type="InterPro" id="IPR022616">
    <property type="entry name" value="Glyco_hydro_4_C"/>
</dbReference>
<evidence type="ECO:0000256" key="9">
    <source>
        <dbReference type="PIRSR" id="PIRSR601088-4"/>
    </source>
</evidence>
<feature type="binding site" evidence="7">
    <location>
        <position position="148"/>
    </location>
    <ligand>
        <name>substrate</name>
    </ligand>
</feature>
<dbReference type="Gene3D" id="3.40.50.720">
    <property type="entry name" value="NAD(P)-binding Rossmann-like Domain"/>
    <property type="match status" value="1"/>
</dbReference>
<evidence type="ECO:0000256" key="5">
    <source>
        <dbReference type="ARBA" id="ARBA00023211"/>
    </source>
</evidence>
<proteinExistence type="inferred from homology"/>
<comment type="caution">
    <text evidence="12">The sequence shown here is derived from an EMBL/GenBank/DDBJ whole genome shotgun (WGS) entry which is preliminary data.</text>
</comment>
<organism evidence="12 13">
    <name type="scientific">Microbacterium azadirachtae</name>
    <dbReference type="NCBI Taxonomy" id="582680"/>
    <lineage>
        <taxon>Bacteria</taxon>
        <taxon>Bacillati</taxon>
        <taxon>Actinomycetota</taxon>
        <taxon>Actinomycetes</taxon>
        <taxon>Micrococcales</taxon>
        <taxon>Microbacteriaceae</taxon>
        <taxon>Microbacterium</taxon>
    </lineage>
</organism>
<feature type="binding site" evidence="8">
    <location>
        <position position="199"/>
    </location>
    <ligand>
        <name>Mn(2+)</name>
        <dbReference type="ChEBI" id="CHEBI:29035"/>
    </ligand>
</feature>
<comment type="similarity">
    <text evidence="1 10">Belongs to the glycosyl hydrolase 4 family.</text>
</comment>
<evidence type="ECO:0000256" key="3">
    <source>
        <dbReference type="ARBA" id="ARBA00022801"/>
    </source>
</evidence>
<name>A0A0F0L9X3_9MICO</name>
<dbReference type="PANTHER" id="PTHR32092:SF6">
    <property type="entry name" value="ALPHA-GALACTOSIDASE"/>
    <property type="match status" value="1"/>
</dbReference>
<dbReference type="PATRIC" id="fig|582680.7.peg.304"/>
<keyword evidence="8" id="KW-0533">Nickel</keyword>
<keyword evidence="13" id="KW-1185">Reference proteome</keyword>
<accession>A0A0F0L9X3</accession>
<dbReference type="GO" id="GO:0004558">
    <property type="term" value="F:alpha-1,4-glucosidase activity"/>
    <property type="evidence" value="ECO:0007669"/>
    <property type="project" value="UniProtKB-EC"/>
</dbReference>
<dbReference type="GO" id="GO:0046872">
    <property type="term" value="F:metal ion binding"/>
    <property type="evidence" value="ECO:0007669"/>
    <property type="project" value="UniProtKB-KW"/>
</dbReference>
<dbReference type="InterPro" id="IPR001088">
    <property type="entry name" value="Glyco_hydro_4"/>
</dbReference>
<sequence length="452" mass="50589">MKVTLIGAGSRQFAGTMIRDLLLSDPIAEKGLELTLMDIAAEPLAEMEQYTRSVAARLGRDVEISSTTDLVEAVAGAAFIITAIEVDRYHYWSQDFTIPRAYGFKQVYGENGGPGGLFHALRQFGPLLEIARTIEQHAPDALFLNFSNPEHKVCEAISRLTSVKVVGLCHGYFMGAGQISALLDIPREHLDLPAAGINHFQWFQAVRDRRTGEDLYPRLREIERDANWVSDWHEIGLSRILFRRFGLWPSPSANHIGEYISWADEFVPAQLQYFHDRAEGSPWRDGVETPEWHYHIGNVDTDRPFHGSRTDETLMSLEASLEGRELESSEELAIPIIEWVACGVERDLPAVNVPNRGAIPGLPDDMVVEVPATVIDGVLVPQRMDPLPEGILAMIQRQGSIHKLLVEAYAEQSKQKLLQAILLDPIVDSHNKAAAMLDEFLERQKDILPPLH</sequence>
<keyword evidence="8" id="KW-0170">Cobalt</keyword>
<feature type="domain" description="Glycosyl hydrolase family 4 C-terminal" evidence="11">
    <location>
        <begin position="195"/>
        <end position="427"/>
    </location>
</feature>
<evidence type="ECO:0000313" key="13">
    <source>
        <dbReference type="Proteomes" id="UP000033448"/>
    </source>
</evidence>
<evidence type="ECO:0000256" key="1">
    <source>
        <dbReference type="ARBA" id="ARBA00010141"/>
    </source>
</evidence>
<keyword evidence="5 8" id="KW-0464">Manganese</keyword>
<evidence type="ECO:0000256" key="6">
    <source>
        <dbReference type="ARBA" id="ARBA00023295"/>
    </source>
</evidence>
<dbReference type="Proteomes" id="UP000033448">
    <property type="component" value="Unassembled WGS sequence"/>
</dbReference>
<evidence type="ECO:0000256" key="4">
    <source>
        <dbReference type="ARBA" id="ARBA00023027"/>
    </source>
</evidence>
<keyword evidence="6 10" id="KW-0326">Glycosidase</keyword>
<evidence type="ECO:0000256" key="10">
    <source>
        <dbReference type="RuleBase" id="RU361152"/>
    </source>
</evidence>
<keyword evidence="3 10" id="KW-0378">Hydrolase</keyword>
<dbReference type="Pfam" id="PF11975">
    <property type="entry name" value="Glyco_hydro_4C"/>
    <property type="match status" value="1"/>
</dbReference>
<keyword evidence="8" id="KW-0408">Iron</keyword>
<dbReference type="OrthoDB" id="9767022at2"/>
<dbReference type="PANTHER" id="PTHR32092">
    <property type="entry name" value="6-PHOSPHO-BETA-GLUCOSIDASE-RELATED"/>
    <property type="match status" value="1"/>
</dbReference>
<dbReference type="InterPro" id="IPR015955">
    <property type="entry name" value="Lactate_DH/Glyco_Ohase_4_C"/>
</dbReference>
<feature type="site" description="Increases basicity of active site Tyr" evidence="9">
    <location>
        <position position="110"/>
    </location>
</feature>
<dbReference type="RefSeq" id="WP_045249038.1">
    <property type="nucleotide sequence ID" value="NZ_JYIT01000046.1"/>
</dbReference>
<gene>
    <name evidence="12" type="primary">palH</name>
    <name evidence="12" type="ORF">RL72_00291</name>
</gene>
<keyword evidence="4 10" id="KW-0520">NAD</keyword>
<dbReference type="EC" id="3.2.1.20" evidence="12"/>
<evidence type="ECO:0000256" key="2">
    <source>
        <dbReference type="ARBA" id="ARBA00022723"/>
    </source>
</evidence>
<dbReference type="Pfam" id="PF02056">
    <property type="entry name" value="Glyco_hydro_4"/>
    <property type="match status" value="1"/>
</dbReference>
<dbReference type="GO" id="GO:0016616">
    <property type="term" value="F:oxidoreductase activity, acting on the CH-OH group of donors, NAD or NADP as acceptor"/>
    <property type="evidence" value="ECO:0007669"/>
    <property type="project" value="InterPro"/>
</dbReference>
<reference evidence="12 13" key="1">
    <citation type="submission" date="2015-02" db="EMBL/GenBank/DDBJ databases">
        <title>Draft genome sequences of ten Microbacterium spp. with emphasis on heavy metal contaminated environments.</title>
        <authorList>
            <person name="Corretto E."/>
        </authorList>
    </citation>
    <scope>NUCLEOTIDE SEQUENCE [LARGE SCALE GENOMIC DNA]</scope>
    <source>
        <strain evidence="12 13">DSM 23848</strain>
    </source>
</reference>
<dbReference type="AlphaFoldDB" id="A0A0F0L9X3"/>
<evidence type="ECO:0000256" key="8">
    <source>
        <dbReference type="PIRSR" id="PIRSR601088-3"/>
    </source>
</evidence>